<reference evidence="2" key="1">
    <citation type="submission" date="2023-07" db="EMBL/GenBank/DDBJ databases">
        <title>Comparative genomics of clinical Stenotrophomonas maltophilia isolates reveals regions of diversity which correlate with colonization and persistence in vivo.</title>
        <authorList>
            <person name="Mcdaniel M.S."/>
            <person name="Swords W.E."/>
            <person name="Sumpter N.A."/>
            <person name="Lindgren N.R."/>
            <person name="Billiot C.E."/>
        </authorList>
    </citation>
    <scope>NUCLEOTIDE SEQUENCE</scope>
    <source>
        <strain evidence="2">Ism4</strain>
    </source>
</reference>
<dbReference type="RefSeq" id="WP_312562497.1">
    <property type="nucleotide sequence ID" value="NZ_JAVSKO010000005.1"/>
</dbReference>
<comment type="caution">
    <text evidence="2">The sequence shown here is derived from an EMBL/GenBank/DDBJ whole genome shotgun (WGS) entry which is preliminary data.</text>
</comment>
<dbReference type="EMBL" id="JAVSKO010000005">
    <property type="protein sequence ID" value="MDT3468764.1"/>
    <property type="molecule type" value="Genomic_DNA"/>
</dbReference>
<keyword evidence="1" id="KW-1133">Transmembrane helix</keyword>
<feature type="transmembrane region" description="Helical" evidence="1">
    <location>
        <begin position="35"/>
        <end position="59"/>
    </location>
</feature>
<name>A0AAJ2MZM3_STEMA</name>
<sequence length="100" mass="10927">MQIFVVLIIFHLAVVIMSMPALVRHRHGWAYSTGVAALVSLSLAPVFSAFFVVSGVPYFNRHVPVAVLAGLLYVASFLASVISVVIYSKQARRPACRPEQ</sequence>
<keyword evidence="1" id="KW-0472">Membrane</keyword>
<keyword evidence="1" id="KW-0812">Transmembrane</keyword>
<accession>A0AAJ2MZM3</accession>
<evidence type="ECO:0008006" key="4">
    <source>
        <dbReference type="Google" id="ProtNLM"/>
    </source>
</evidence>
<organism evidence="2 3">
    <name type="scientific">Stenotrophomonas maltophilia</name>
    <name type="common">Pseudomonas maltophilia</name>
    <name type="synonym">Xanthomonas maltophilia</name>
    <dbReference type="NCBI Taxonomy" id="40324"/>
    <lineage>
        <taxon>Bacteria</taxon>
        <taxon>Pseudomonadati</taxon>
        <taxon>Pseudomonadota</taxon>
        <taxon>Gammaproteobacteria</taxon>
        <taxon>Lysobacterales</taxon>
        <taxon>Lysobacteraceae</taxon>
        <taxon>Stenotrophomonas</taxon>
        <taxon>Stenotrophomonas maltophilia group</taxon>
    </lineage>
</organism>
<proteinExistence type="predicted"/>
<gene>
    <name evidence="2" type="ORF">ROV92_12285</name>
</gene>
<protein>
    <recommendedName>
        <fullName evidence="4">Transmembrane protein</fullName>
    </recommendedName>
</protein>
<evidence type="ECO:0000313" key="3">
    <source>
        <dbReference type="Proteomes" id="UP001251948"/>
    </source>
</evidence>
<evidence type="ECO:0000256" key="1">
    <source>
        <dbReference type="SAM" id="Phobius"/>
    </source>
</evidence>
<feature type="transmembrane region" description="Helical" evidence="1">
    <location>
        <begin position="6"/>
        <end position="23"/>
    </location>
</feature>
<evidence type="ECO:0000313" key="2">
    <source>
        <dbReference type="EMBL" id="MDT3468764.1"/>
    </source>
</evidence>
<feature type="transmembrane region" description="Helical" evidence="1">
    <location>
        <begin position="65"/>
        <end position="87"/>
    </location>
</feature>
<dbReference type="AlphaFoldDB" id="A0AAJ2MZM3"/>
<dbReference type="Proteomes" id="UP001251948">
    <property type="component" value="Unassembled WGS sequence"/>
</dbReference>